<dbReference type="InterPro" id="IPR013783">
    <property type="entry name" value="Ig-like_fold"/>
</dbReference>
<name>A0A3P8UQQ2_CYNSE</name>
<dbReference type="PANTHER" id="PTHR13869:SF3">
    <property type="entry name" value="SODIUM CHANNEL SUBUNIT BETA-2"/>
    <property type="match status" value="1"/>
</dbReference>
<dbReference type="GeneTree" id="ENSGT01030000234556"/>
<dbReference type="SUPFAM" id="SSF48726">
    <property type="entry name" value="Immunoglobulin"/>
    <property type="match status" value="1"/>
</dbReference>
<evidence type="ECO:0000259" key="9">
    <source>
        <dbReference type="PROSITE" id="PS50835"/>
    </source>
</evidence>
<dbReference type="Ensembl" id="ENSCSET00000002620.1">
    <property type="protein sequence ID" value="ENSCSEP00000002580.1"/>
    <property type="gene ID" value="ENSCSEG00000001716.1"/>
</dbReference>
<evidence type="ECO:0000256" key="2">
    <source>
        <dbReference type="ARBA" id="ARBA00022692"/>
    </source>
</evidence>
<evidence type="ECO:0000256" key="1">
    <source>
        <dbReference type="ARBA" id="ARBA00004479"/>
    </source>
</evidence>
<dbReference type="Gene3D" id="2.60.40.10">
    <property type="entry name" value="Immunoglobulins"/>
    <property type="match status" value="1"/>
</dbReference>
<dbReference type="SMART" id="SM00406">
    <property type="entry name" value="IGv"/>
    <property type="match status" value="1"/>
</dbReference>
<dbReference type="InterPro" id="IPR003599">
    <property type="entry name" value="Ig_sub"/>
</dbReference>
<reference evidence="10" key="3">
    <citation type="submission" date="2025-09" db="UniProtKB">
        <authorList>
            <consortium name="Ensembl"/>
        </authorList>
    </citation>
    <scope>IDENTIFICATION</scope>
</reference>
<evidence type="ECO:0000256" key="5">
    <source>
        <dbReference type="ARBA" id="ARBA00023136"/>
    </source>
</evidence>
<reference evidence="10 11" key="1">
    <citation type="journal article" date="2014" name="Nat. Genet.">
        <title>Whole-genome sequence of a flatfish provides insights into ZW sex chromosome evolution and adaptation to a benthic lifestyle.</title>
        <authorList>
            <person name="Chen S."/>
            <person name="Zhang G."/>
            <person name="Shao C."/>
            <person name="Huang Q."/>
            <person name="Liu G."/>
            <person name="Zhang P."/>
            <person name="Song W."/>
            <person name="An N."/>
            <person name="Chalopin D."/>
            <person name="Volff J.N."/>
            <person name="Hong Y."/>
            <person name="Li Q."/>
            <person name="Sha Z."/>
            <person name="Zhou H."/>
            <person name="Xie M."/>
            <person name="Yu Q."/>
            <person name="Liu Y."/>
            <person name="Xiang H."/>
            <person name="Wang N."/>
            <person name="Wu K."/>
            <person name="Yang C."/>
            <person name="Zhou Q."/>
            <person name="Liao X."/>
            <person name="Yang L."/>
            <person name="Hu Q."/>
            <person name="Zhang J."/>
            <person name="Meng L."/>
            <person name="Jin L."/>
            <person name="Tian Y."/>
            <person name="Lian J."/>
            <person name="Yang J."/>
            <person name="Miao G."/>
            <person name="Liu S."/>
            <person name="Liang Z."/>
            <person name="Yan F."/>
            <person name="Li Y."/>
            <person name="Sun B."/>
            <person name="Zhang H."/>
            <person name="Zhang J."/>
            <person name="Zhu Y."/>
            <person name="Du M."/>
            <person name="Zhao Y."/>
            <person name="Schartl M."/>
            <person name="Tang Q."/>
            <person name="Wang J."/>
        </authorList>
    </citation>
    <scope>NUCLEOTIDE SEQUENCE</scope>
</reference>
<dbReference type="Pfam" id="PF07686">
    <property type="entry name" value="V-set"/>
    <property type="match status" value="1"/>
</dbReference>
<dbReference type="AlphaFoldDB" id="A0A3P8UQQ2"/>
<protein>
    <submittedName>
        <fullName evidence="10">Sodium channel, voltage-gated, type II, beta</fullName>
    </submittedName>
</protein>
<keyword evidence="11" id="KW-1185">Reference proteome</keyword>
<keyword evidence="5" id="KW-0472">Membrane</keyword>
<evidence type="ECO:0000256" key="3">
    <source>
        <dbReference type="ARBA" id="ARBA00022729"/>
    </source>
</evidence>
<dbReference type="PANTHER" id="PTHR13869">
    <property type="entry name" value="MYELIN P0 RELATED"/>
    <property type="match status" value="1"/>
</dbReference>
<evidence type="ECO:0000256" key="6">
    <source>
        <dbReference type="ARBA" id="ARBA00023157"/>
    </source>
</evidence>
<accession>A0A3P8UQQ2</accession>
<keyword evidence="7" id="KW-0325">Glycoprotein</keyword>
<evidence type="ECO:0000256" key="8">
    <source>
        <dbReference type="ARBA" id="ARBA00023319"/>
    </source>
</evidence>
<dbReference type="Proteomes" id="UP000265120">
    <property type="component" value="Chromosome 4"/>
</dbReference>
<dbReference type="InterPro" id="IPR000920">
    <property type="entry name" value="Myelin_P0-rel"/>
</dbReference>
<dbReference type="InterPro" id="IPR007110">
    <property type="entry name" value="Ig-like_dom"/>
</dbReference>
<evidence type="ECO:0000313" key="11">
    <source>
        <dbReference type="Proteomes" id="UP000265120"/>
    </source>
</evidence>
<dbReference type="SMART" id="SM00409">
    <property type="entry name" value="IG"/>
    <property type="match status" value="1"/>
</dbReference>
<keyword evidence="2" id="KW-0812">Transmembrane</keyword>
<sequence length="193" mass="21805">MMTWLASVWTVRPWLTAVLRLTPALRLTAELRLTVALLFFLPGCSCMDVLVTNNINALNGSTIKISCTFTSCYKMDAAQFSMNWTYQESSNHTEERFMTYHVKKKMVPVRSDRFGDRVMFAGNLDKNDLSITLSDVQLEDVGIYNCYVKNPPDRIQGHGIIQLNVVTEPLCKTTAFQPPPHCSLTRPPPPCIT</sequence>
<keyword evidence="3" id="KW-0732">Signal</keyword>
<evidence type="ECO:0000313" key="10">
    <source>
        <dbReference type="Ensembl" id="ENSCSEP00000002580.1"/>
    </source>
</evidence>
<evidence type="ECO:0000256" key="4">
    <source>
        <dbReference type="ARBA" id="ARBA00022989"/>
    </source>
</evidence>
<comment type="subcellular location">
    <subcellularLocation>
        <location evidence="1">Membrane</location>
        <topology evidence="1">Single-pass type I membrane protein</topology>
    </subcellularLocation>
</comment>
<feature type="domain" description="Ig-like" evidence="9">
    <location>
        <begin position="42"/>
        <end position="167"/>
    </location>
</feature>
<dbReference type="PROSITE" id="PS50835">
    <property type="entry name" value="IG_LIKE"/>
    <property type="match status" value="1"/>
</dbReference>
<dbReference type="InterPro" id="IPR013106">
    <property type="entry name" value="Ig_V-set"/>
</dbReference>
<proteinExistence type="predicted"/>
<organism evidence="10 11">
    <name type="scientific">Cynoglossus semilaevis</name>
    <name type="common">Tongue sole</name>
    <dbReference type="NCBI Taxonomy" id="244447"/>
    <lineage>
        <taxon>Eukaryota</taxon>
        <taxon>Metazoa</taxon>
        <taxon>Chordata</taxon>
        <taxon>Craniata</taxon>
        <taxon>Vertebrata</taxon>
        <taxon>Euteleostomi</taxon>
        <taxon>Actinopterygii</taxon>
        <taxon>Neopterygii</taxon>
        <taxon>Teleostei</taxon>
        <taxon>Neoteleostei</taxon>
        <taxon>Acanthomorphata</taxon>
        <taxon>Carangaria</taxon>
        <taxon>Pleuronectiformes</taxon>
        <taxon>Pleuronectoidei</taxon>
        <taxon>Cynoglossidae</taxon>
        <taxon>Cynoglossinae</taxon>
        <taxon>Cynoglossus</taxon>
    </lineage>
</organism>
<dbReference type="InterPro" id="IPR036179">
    <property type="entry name" value="Ig-like_dom_sf"/>
</dbReference>
<keyword evidence="8" id="KW-0393">Immunoglobulin domain</keyword>
<keyword evidence="4" id="KW-1133">Transmembrane helix</keyword>
<evidence type="ECO:0000256" key="7">
    <source>
        <dbReference type="ARBA" id="ARBA00023180"/>
    </source>
</evidence>
<reference evidence="10" key="2">
    <citation type="submission" date="2025-08" db="UniProtKB">
        <authorList>
            <consortium name="Ensembl"/>
        </authorList>
    </citation>
    <scope>IDENTIFICATION</scope>
</reference>
<keyword evidence="6" id="KW-1015">Disulfide bond</keyword>
<dbReference type="GO" id="GO:0005886">
    <property type="term" value="C:plasma membrane"/>
    <property type="evidence" value="ECO:0007669"/>
    <property type="project" value="TreeGrafter"/>
</dbReference>